<comment type="caution">
    <text evidence="1">The sequence shown here is derived from an EMBL/GenBank/DDBJ whole genome shotgun (WGS) entry which is preliminary data.</text>
</comment>
<protein>
    <submittedName>
        <fullName evidence="1">Gamma-glutamyltransferase</fullName>
        <ecNumber evidence="1">2.3.2.2</ecNumber>
    </submittedName>
</protein>
<gene>
    <name evidence="1" type="ORF">AB1207_21210</name>
</gene>
<dbReference type="InterPro" id="IPR029055">
    <property type="entry name" value="Ntn_hydrolases_N"/>
</dbReference>
<sequence length="543" mass="55300">MSSAAAPTTSSTTAPAVQARARAGVHRSVLVTPHWAATRAGEEVLAAGGSAVDAAIAAAAALSVVYPHNTSLGGDLVALVRTADGRIRCVNATGPAGAATDATALRGRHGGEMPVRGADTVTVPGAVRGWEALATVAGRLPWAQLLAPAIRWAREGVPVSRSLHRAIGHTLPDLKTGEGLAELLAPGGRPLRHGELLVQSALAETLVQVAAGGPSAFYTGDLAARLVDGLRAAGSPLRTDDLAAFTPEVTDPLVRDVAGRTVVTSPPNTQGFALLRTLAAAEAAGLTPERALSAGVEVLARELYACGLLRDGVLADLRTGGPSADDLMTMDAGEVPDVPVARRALNTASGDTVGISAVDDDGTAVSLIQSVYGHFGSFVLDPATGVLFQNRGSSFSLEQGSPNLAAPGRRPSHTLMPVMTLRGDRVETVCSVMGGKAQPQVHAQVLLQSFAGRTAAESVSAPRWVVGPLDRTDPPEGARLEADADDAVADALDAAGFAVTTIPATDEDTGQVNLVLISPDGGFDAAADPRADGTCVLVERRSS</sequence>
<keyword evidence="2" id="KW-1185">Reference proteome</keyword>
<dbReference type="Proteomes" id="UP001555826">
    <property type="component" value="Unassembled WGS sequence"/>
</dbReference>
<dbReference type="GO" id="GO:0103068">
    <property type="term" value="F:leukotriene C4 gamma-glutamyl transferase activity"/>
    <property type="evidence" value="ECO:0007669"/>
    <property type="project" value="UniProtKB-EC"/>
</dbReference>
<evidence type="ECO:0000313" key="1">
    <source>
        <dbReference type="EMBL" id="MEW9267277.1"/>
    </source>
</evidence>
<dbReference type="RefSeq" id="WP_367640551.1">
    <property type="nucleotide sequence ID" value="NZ_JBFNQN010000016.1"/>
</dbReference>
<keyword evidence="1" id="KW-0012">Acyltransferase</keyword>
<keyword evidence="1" id="KW-0808">Transferase</keyword>
<dbReference type="EMBL" id="JBFNQN010000016">
    <property type="protein sequence ID" value="MEW9267277.1"/>
    <property type="molecule type" value="Genomic_DNA"/>
</dbReference>
<proteinExistence type="predicted"/>
<organism evidence="1 2">
    <name type="scientific">Kineococcus endophyticus</name>
    <dbReference type="NCBI Taxonomy" id="1181883"/>
    <lineage>
        <taxon>Bacteria</taxon>
        <taxon>Bacillati</taxon>
        <taxon>Actinomycetota</taxon>
        <taxon>Actinomycetes</taxon>
        <taxon>Kineosporiales</taxon>
        <taxon>Kineosporiaceae</taxon>
        <taxon>Kineococcus</taxon>
    </lineage>
</organism>
<dbReference type="InterPro" id="IPR043137">
    <property type="entry name" value="GGT_ssub_C"/>
</dbReference>
<dbReference type="Pfam" id="PF01019">
    <property type="entry name" value="G_glu_transpept"/>
    <property type="match status" value="2"/>
</dbReference>
<dbReference type="SUPFAM" id="SSF56235">
    <property type="entry name" value="N-terminal nucleophile aminohydrolases (Ntn hydrolases)"/>
    <property type="match status" value="1"/>
</dbReference>
<accession>A0ABV3PCB4</accession>
<dbReference type="PANTHER" id="PTHR43881">
    <property type="entry name" value="GAMMA-GLUTAMYLTRANSPEPTIDASE (AFU_ORTHOLOGUE AFUA_4G13580)"/>
    <property type="match status" value="1"/>
</dbReference>
<dbReference type="InterPro" id="IPR052896">
    <property type="entry name" value="GGT-like_enzyme"/>
</dbReference>
<dbReference type="PRINTS" id="PR01210">
    <property type="entry name" value="GGTRANSPTASE"/>
</dbReference>
<evidence type="ECO:0000313" key="2">
    <source>
        <dbReference type="Proteomes" id="UP001555826"/>
    </source>
</evidence>
<name>A0ABV3PCB4_9ACTN</name>
<dbReference type="PANTHER" id="PTHR43881:SF1">
    <property type="entry name" value="GAMMA-GLUTAMYLTRANSPEPTIDASE (AFU_ORTHOLOGUE AFUA_4G13580)"/>
    <property type="match status" value="1"/>
</dbReference>
<reference evidence="1 2" key="1">
    <citation type="submission" date="2024-07" db="EMBL/GenBank/DDBJ databases">
        <authorList>
            <person name="Thanompreechachai J."/>
            <person name="Duangmal K."/>
        </authorList>
    </citation>
    <scope>NUCLEOTIDE SEQUENCE [LARGE SCALE GENOMIC DNA]</scope>
    <source>
        <strain evidence="1 2">KCTC 19886</strain>
    </source>
</reference>
<dbReference type="Gene3D" id="3.60.20.40">
    <property type="match status" value="1"/>
</dbReference>
<dbReference type="EC" id="2.3.2.2" evidence="1"/>